<dbReference type="InterPro" id="IPR001602">
    <property type="entry name" value="UPF0047_YjbQ-like"/>
</dbReference>
<dbReference type="SUPFAM" id="SSF111038">
    <property type="entry name" value="YjbQ-like"/>
    <property type="match status" value="1"/>
</dbReference>
<comment type="caution">
    <text evidence="1">The sequence shown here is derived from an EMBL/GenBank/DDBJ whole genome shotgun (WGS) entry which is preliminary data.</text>
</comment>
<protein>
    <recommendedName>
        <fullName evidence="3">Secondary thiamine-phosphate synthase enzyme</fullName>
    </recommendedName>
</protein>
<dbReference type="AlphaFoldDB" id="A0AAW1Q4D3"/>
<keyword evidence="2" id="KW-1185">Reference proteome</keyword>
<organism evidence="1 2">
    <name type="scientific">[Myrmecia] bisecta</name>
    <dbReference type="NCBI Taxonomy" id="41462"/>
    <lineage>
        <taxon>Eukaryota</taxon>
        <taxon>Viridiplantae</taxon>
        <taxon>Chlorophyta</taxon>
        <taxon>core chlorophytes</taxon>
        <taxon>Trebouxiophyceae</taxon>
        <taxon>Trebouxiales</taxon>
        <taxon>Trebouxiaceae</taxon>
        <taxon>Myrmecia</taxon>
    </lineage>
</organism>
<dbReference type="PROSITE" id="PS01314">
    <property type="entry name" value="UPF0047"/>
    <property type="match status" value="1"/>
</dbReference>
<gene>
    <name evidence="1" type="ORF">WJX72_000592</name>
</gene>
<dbReference type="NCBIfam" id="TIGR00149">
    <property type="entry name" value="TIGR00149_YjbQ"/>
    <property type="match status" value="1"/>
</dbReference>
<reference evidence="1 2" key="1">
    <citation type="journal article" date="2024" name="Nat. Commun.">
        <title>Phylogenomics reveals the evolutionary origins of lichenization in chlorophyte algae.</title>
        <authorList>
            <person name="Puginier C."/>
            <person name="Libourel C."/>
            <person name="Otte J."/>
            <person name="Skaloud P."/>
            <person name="Haon M."/>
            <person name="Grisel S."/>
            <person name="Petersen M."/>
            <person name="Berrin J.G."/>
            <person name="Delaux P.M."/>
            <person name="Dal Grande F."/>
            <person name="Keller J."/>
        </authorList>
    </citation>
    <scope>NUCLEOTIDE SEQUENCE [LARGE SCALE GENOMIC DNA]</scope>
    <source>
        <strain evidence="1 2">SAG 2043</strain>
    </source>
</reference>
<accession>A0AAW1Q4D3</accession>
<dbReference type="EMBL" id="JALJOR010000006">
    <property type="protein sequence ID" value="KAK9815247.1"/>
    <property type="molecule type" value="Genomic_DNA"/>
</dbReference>
<dbReference type="Pfam" id="PF01894">
    <property type="entry name" value="YjbQ"/>
    <property type="match status" value="1"/>
</dbReference>
<sequence length="143" mass="15689">MAKFAQREVTLPALKRGCHLVTDKIVKQISGDLSGFKVGLCNIFLQHTSASLTINENADPDVRADMETFLNRVVPEGPKAPWIHTAEGDDDMPAHIKSSMWGCSVTVPITNGRLNLGTWQGICLCEHRDHASGRRVVITLQGQ</sequence>
<dbReference type="Proteomes" id="UP001489004">
    <property type="component" value="Unassembled WGS sequence"/>
</dbReference>
<proteinExistence type="predicted"/>
<dbReference type="FunFam" id="2.60.120.460:FF:000002">
    <property type="entry name" value="Secondary thiamine-phosphate synthase enzyme"/>
    <property type="match status" value="1"/>
</dbReference>
<evidence type="ECO:0000313" key="1">
    <source>
        <dbReference type="EMBL" id="KAK9815247.1"/>
    </source>
</evidence>
<dbReference type="PIRSF" id="PIRSF004681">
    <property type="entry name" value="UCP004681"/>
    <property type="match status" value="1"/>
</dbReference>
<name>A0AAW1Q4D3_9CHLO</name>
<dbReference type="Gene3D" id="2.60.120.460">
    <property type="entry name" value="YjbQ-like"/>
    <property type="match status" value="1"/>
</dbReference>
<dbReference type="PANTHER" id="PTHR30615">
    <property type="entry name" value="UNCHARACTERIZED PROTEIN YJBQ-RELATED"/>
    <property type="match status" value="1"/>
</dbReference>
<evidence type="ECO:0008006" key="3">
    <source>
        <dbReference type="Google" id="ProtNLM"/>
    </source>
</evidence>
<evidence type="ECO:0000313" key="2">
    <source>
        <dbReference type="Proteomes" id="UP001489004"/>
    </source>
</evidence>
<dbReference type="InterPro" id="IPR035917">
    <property type="entry name" value="YjbQ-like_sf"/>
</dbReference>
<dbReference type="PANTHER" id="PTHR30615:SF16">
    <property type="entry name" value="SECONDARY THIAMINE-PHOSPHATE SYNTHASE ENZYME"/>
    <property type="match status" value="1"/>
</dbReference>